<protein>
    <submittedName>
        <fullName evidence="1">Uncharacterized protein</fullName>
    </submittedName>
</protein>
<dbReference type="Proteomes" id="UP001162001">
    <property type="component" value="Segment"/>
</dbReference>
<sequence length="44" mass="5008">MYSYGADTLLYDPITIQGLKELGDDIIDFFKSLFCCTDPQIDEV</sequence>
<accession>A0A7D3UVE3</accession>
<gene>
    <name evidence="1" type="ORF">Fadolivirus_1_516</name>
</gene>
<evidence type="ECO:0000313" key="1">
    <source>
        <dbReference type="EMBL" id="QKF93974.1"/>
    </source>
</evidence>
<dbReference type="EMBL" id="MT418680">
    <property type="protein sequence ID" value="QKF93974.1"/>
    <property type="molecule type" value="Genomic_DNA"/>
</dbReference>
<evidence type="ECO:0000313" key="2">
    <source>
        <dbReference type="Proteomes" id="UP001162001"/>
    </source>
</evidence>
<proteinExistence type="predicted"/>
<reference evidence="1 2" key="1">
    <citation type="submission" date="2020-04" db="EMBL/GenBank/DDBJ databases">
        <title>Advantages and limits of metagenomic assembly and binning of a giant virus.</title>
        <authorList>
            <person name="Schulz F."/>
            <person name="Andreani J."/>
            <person name="Francis R."/>
            <person name="Boudjemaa H."/>
            <person name="Bou Khalil J.Y."/>
            <person name="Lee J."/>
            <person name="La Scola B."/>
            <person name="Woyke T."/>
        </authorList>
    </citation>
    <scope>NUCLEOTIDE SEQUENCE [LARGE SCALE GENOMIC DNA]</scope>
    <source>
        <strain evidence="1 2">FV1/VV64</strain>
    </source>
</reference>
<keyword evidence="2" id="KW-1185">Reference proteome</keyword>
<name>A0A7D3UVE3_9VIRU</name>
<organism evidence="1 2">
    <name type="scientific">Fadolivirus FV1/VV64</name>
    <dbReference type="NCBI Taxonomy" id="3070911"/>
    <lineage>
        <taxon>Viruses</taxon>
        <taxon>Varidnaviria</taxon>
        <taxon>Bamfordvirae</taxon>
        <taxon>Nucleocytoviricota</taxon>
        <taxon>Megaviricetes</taxon>
        <taxon>Imitervirales</taxon>
        <taxon>Mimiviridae</taxon>
        <taxon>Klosneuvirinae</taxon>
        <taxon>Fadolivirus</taxon>
        <taxon>Fadolivirus algeromassiliense</taxon>
    </lineage>
</organism>